<comment type="function">
    <text evidence="2">A mycothiol (MSH, N-acetylcysteinyl-glucosaminyl-inositol) S-conjugate amidase, it recycles conjugated MSH to the N-acetyl cysteine conjugate (AcCys S-conjugate, a mercapturic acid) and the MSH precursor. Involved in MSH-dependent detoxification of a number of alkylating agents and antibiotics.</text>
</comment>
<dbReference type="InterPro" id="IPR017811">
    <property type="entry name" value="Mca"/>
</dbReference>
<dbReference type="InterPro" id="IPR024078">
    <property type="entry name" value="LmbE-like_dom_sf"/>
</dbReference>
<evidence type="ECO:0000313" key="5">
    <source>
        <dbReference type="Proteomes" id="UP000237966"/>
    </source>
</evidence>
<dbReference type="Gene3D" id="3.40.50.10320">
    <property type="entry name" value="LmbE-like"/>
    <property type="match status" value="1"/>
</dbReference>
<evidence type="ECO:0000313" key="4">
    <source>
        <dbReference type="EMBL" id="PPI14590.1"/>
    </source>
</evidence>
<dbReference type="InterPro" id="IPR003737">
    <property type="entry name" value="GlcNAc_PI_deacetylase-related"/>
</dbReference>
<dbReference type="EMBL" id="PSWU01000012">
    <property type="protein sequence ID" value="PPI14590.1"/>
    <property type="molecule type" value="Genomic_DNA"/>
</dbReference>
<sequence length="322" mass="34451">MLAVHAHPDDESSKGAATLAAYADRGASVMVVSCTGGEAGSVLNEAFTARARAERDMGGLRRSEMAAAQKALGIEHAWLGFVDSGMPEDGVVDSSSFAGVPLRTAAAPLVRLVRRFRPHVIISYDENGGYPHPDHIRAHQVAVEAFRAAGDPGEYPGLGAAWSVAKLYYDRVFSGQKLRAITEHLRSLNPEDPRLSFVDEMMQVDENAPFLATTRIVISGFHHRRDAALRAHASQVAPDNVFFFLPHDVIDLAWPTDDFQLMESRVEMSIPETDLFAGIDVVDLAPGPLAVVSPVPSDTARSEPSAAVADSAIGADEGRGSA</sequence>
<dbReference type="GO" id="GO:0016811">
    <property type="term" value="F:hydrolase activity, acting on carbon-nitrogen (but not peptide) bonds, in linear amides"/>
    <property type="evidence" value="ECO:0007669"/>
    <property type="project" value="TreeGrafter"/>
</dbReference>
<dbReference type="HAMAP" id="MF_01482">
    <property type="entry name" value="Mca"/>
    <property type="match status" value="1"/>
</dbReference>
<evidence type="ECO:0000256" key="3">
    <source>
        <dbReference type="SAM" id="MobiDB-lite"/>
    </source>
</evidence>
<keyword evidence="2" id="KW-0378">Hydrolase</keyword>
<dbReference type="GO" id="GO:0010127">
    <property type="term" value="P:mycothiol-dependent detoxification"/>
    <property type="evidence" value="ECO:0007669"/>
    <property type="project" value="UniProtKB-UniRule"/>
</dbReference>
<comment type="caution">
    <text evidence="4">The sequence shown here is derived from an EMBL/GenBank/DDBJ whole genome shotgun (WGS) entry which is preliminary data.</text>
</comment>
<dbReference type="EC" id="3.5.1.115" evidence="2"/>
<feature type="binding site" evidence="2">
    <location>
        <position position="7"/>
    </location>
    <ligand>
        <name>Zn(2+)</name>
        <dbReference type="ChEBI" id="CHEBI:29105"/>
    </ligand>
</feature>
<dbReference type="Proteomes" id="UP000237966">
    <property type="component" value="Unassembled WGS sequence"/>
</dbReference>
<feature type="binding site" evidence="2">
    <location>
        <position position="135"/>
    </location>
    <ligand>
        <name>Zn(2+)</name>
        <dbReference type="ChEBI" id="CHEBI:29105"/>
    </ligand>
</feature>
<accession>A0A2S5Y6F2</accession>
<dbReference type="PANTHER" id="PTHR12993">
    <property type="entry name" value="N-ACETYLGLUCOSAMINYL-PHOSPHATIDYLINOSITOL DE-N-ACETYLASE-RELATED"/>
    <property type="match status" value="1"/>
</dbReference>
<dbReference type="GO" id="GO:0010126">
    <property type="term" value="P:mycothiol metabolic process"/>
    <property type="evidence" value="ECO:0007669"/>
    <property type="project" value="UniProtKB-UniRule"/>
</dbReference>
<dbReference type="PANTHER" id="PTHR12993:SF11">
    <property type="entry name" value="N-ACETYLGLUCOSAMINYL-PHOSPHATIDYLINOSITOL DE-N-ACETYLASE"/>
    <property type="match status" value="1"/>
</dbReference>
<keyword evidence="2" id="KW-0479">Metal-binding</keyword>
<dbReference type="GO" id="GO:0008270">
    <property type="term" value="F:zinc ion binding"/>
    <property type="evidence" value="ECO:0007669"/>
    <property type="project" value="UniProtKB-UniRule"/>
</dbReference>
<comment type="similarity">
    <text evidence="2">Belongs to the MshB deacetylase family. Mca subfamily.</text>
</comment>
<organism evidence="4 5">
    <name type="scientific">Rathayibacter toxicus</name>
    <dbReference type="NCBI Taxonomy" id="145458"/>
    <lineage>
        <taxon>Bacteria</taxon>
        <taxon>Bacillati</taxon>
        <taxon>Actinomycetota</taxon>
        <taxon>Actinomycetes</taxon>
        <taxon>Micrococcales</taxon>
        <taxon>Microbacteriaceae</taxon>
        <taxon>Rathayibacter</taxon>
    </lineage>
</organism>
<dbReference type="NCBIfam" id="TIGR03446">
    <property type="entry name" value="mycothiol_Mca"/>
    <property type="match status" value="1"/>
</dbReference>
<feature type="region of interest" description="Disordered" evidence="3">
    <location>
        <begin position="295"/>
        <end position="322"/>
    </location>
</feature>
<keyword evidence="1 2" id="KW-0862">Zinc</keyword>
<dbReference type="SUPFAM" id="SSF102588">
    <property type="entry name" value="LmbE-like"/>
    <property type="match status" value="1"/>
</dbReference>
<evidence type="ECO:0000256" key="2">
    <source>
        <dbReference type="HAMAP-Rule" id="MF_01482"/>
    </source>
</evidence>
<dbReference type="AlphaFoldDB" id="A0A2S5Y6F2"/>
<reference evidence="4 5" key="1">
    <citation type="submission" date="2018-02" db="EMBL/GenBank/DDBJ databases">
        <title>Bacteriophage NCPPB3778 and a type I-E CRISPR drive the evolution of the US Biological Select Agent, Rathayibacter toxicus.</title>
        <authorList>
            <person name="Davis E.W.II."/>
            <person name="Tabima J.F."/>
            <person name="Weisberg A.J."/>
            <person name="Lopes L.D."/>
            <person name="Wiseman M.S."/>
            <person name="Wiseman M.S."/>
            <person name="Pupko T."/>
            <person name="Belcher M.S."/>
            <person name="Sechler A.J."/>
            <person name="Tancos M.A."/>
            <person name="Schroeder B.K."/>
            <person name="Murray T.D."/>
            <person name="Luster D.G."/>
            <person name="Schneider W.L."/>
            <person name="Rogers E."/>
            <person name="Andreote F.D."/>
            <person name="Grunwald N.J."/>
            <person name="Putnam M.L."/>
            <person name="Chang J.H."/>
        </authorList>
    </citation>
    <scope>NUCLEOTIDE SEQUENCE [LARGE SCALE GENOMIC DNA]</scope>
    <source>
        <strain evidence="4 5">FH99</strain>
    </source>
</reference>
<gene>
    <name evidence="2 4" type="primary">mca</name>
    <name evidence="4" type="ORF">C5C51_08150</name>
</gene>
<dbReference type="Pfam" id="PF02585">
    <property type="entry name" value="PIG-L"/>
    <property type="match status" value="1"/>
</dbReference>
<comment type="cofactor">
    <cofactor evidence="2">
        <name>Zn(2+)</name>
        <dbReference type="ChEBI" id="CHEBI:29105"/>
    </cofactor>
    <text evidence="2">Binds 1 zinc ion per subunit.</text>
</comment>
<feature type="binding site" evidence="2">
    <location>
        <position position="10"/>
    </location>
    <ligand>
        <name>Zn(2+)</name>
        <dbReference type="ChEBI" id="CHEBI:29105"/>
    </ligand>
</feature>
<proteinExistence type="inferred from homology"/>
<evidence type="ECO:0000256" key="1">
    <source>
        <dbReference type="ARBA" id="ARBA00022833"/>
    </source>
</evidence>
<comment type="subunit">
    <text evidence="2">Monomer.</text>
</comment>
<dbReference type="OrthoDB" id="158614at2"/>
<name>A0A2S5Y6F2_9MICO</name>
<comment type="catalytic activity">
    <reaction evidence="2">
        <text>mycothiol S-conjugate + H2O = an N-acetyl-L-cysteine-S-conjugate + 1D-myo-inositol 2-amino-2-deoxy-alpha-D-glucopyranoside</text>
        <dbReference type="Rhea" id="RHEA:36543"/>
        <dbReference type="ChEBI" id="CHEBI:15377"/>
        <dbReference type="ChEBI" id="CHEBI:58718"/>
        <dbReference type="ChEBI" id="CHEBI:58886"/>
        <dbReference type="ChEBI" id="CHEBI:59633"/>
        <dbReference type="EC" id="3.5.1.115"/>
    </reaction>
</comment>
<protein>
    <recommendedName>
        <fullName evidence="2">Mycothiol S-conjugate amidase</fullName>
        <ecNumber evidence="2">3.5.1.115</ecNumber>
    </recommendedName>
</protein>